<feature type="region of interest" description="Disordered" evidence="1">
    <location>
        <begin position="101"/>
        <end position="149"/>
    </location>
</feature>
<feature type="domain" description="SH3b" evidence="3">
    <location>
        <begin position="46"/>
        <end position="102"/>
    </location>
</feature>
<feature type="signal peptide" evidence="2">
    <location>
        <begin position="1"/>
        <end position="26"/>
    </location>
</feature>
<organism evidence="4 5">
    <name type="scientific">Mesorhizobium plurifarium</name>
    <dbReference type="NCBI Taxonomy" id="69974"/>
    <lineage>
        <taxon>Bacteria</taxon>
        <taxon>Pseudomonadati</taxon>
        <taxon>Pseudomonadota</taxon>
        <taxon>Alphaproteobacteria</taxon>
        <taxon>Hyphomicrobiales</taxon>
        <taxon>Phyllobacteriaceae</taxon>
        <taxon>Mesorhizobium</taxon>
    </lineage>
</organism>
<evidence type="ECO:0000313" key="4">
    <source>
        <dbReference type="EMBL" id="CDX43126.1"/>
    </source>
</evidence>
<sequence>MKRKVTLRSTLLIAAPLCLAALPALAQDAPGTIISIIGGLAPDDLLNIRATASPGGKIEARLPNGAAVKNYGCKAVNNYPWCKVEDTQDAHITGWAPARYLSPNNPAPPPEDGAAPATATVASQSPPEEPPPDIAARLGGGEPAEPPSAAEIGKTAMLDAYGLAFAAAANAQSDAPAPDAGIPCARHVGQPMTRCDVSVTRKDGDSTVTVTWPDGGVRVIIFHNGQPARSDSPDELRFTREGTLNMIRVGVSERFEITDELALGE</sequence>
<dbReference type="Gene3D" id="2.30.30.40">
    <property type="entry name" value="SH3 Domains"/>
    <property type="match status" value="1"/>
</dbReference>
<name>A0A090FN18_MESPL</name>
<dbReference type="EMBL" id="CCNB01000043">
    <property type="protein sequence ID" value="CDX43126.1"/>
    <property type="molecule type" value="Genomic_DNA"/>
</dbReference>
<reference evidence="4 5" key="1">
    <citation type="submission" date="2014-08" db="EMBL/GenBank/DDBJ databases">
        <authorList>
            <person name="Moulin Lionel"/>
        </authorList>
    </citation>
    <scope>NUCLEOTIDE SEQUENCE [LARGE SCALE GENOMIC DNA]</scope>
</reference>
<evidence type="ECO:0000259" key="3">
    <source>
        <dbReference type="Pfam" id="PF08239"/>
    </source>
</evidence>
<proteinExistence type="predicted"/>
<evidence type="ECO:0000256" key="2">
    <source>
        <dbReference type="SAM" id="SignalP"/>
    </source>
</evidence>
<dbReference type="Proteomes" id="UP000046373">
    <property type="component" value="Unassembled WGS sequence"/>
</dbReference>
<feature type="chain" id="PRO_5001855712" description="SH3b domain-containing protein" evidence="2">
    <location>
        <begin position="27"/>
        <end position="265"/>
    </location>
</feature>
<evidence type="ECO:0000256" key="1">
    <source>
        <dbReference type="SAM" id="MobiDB-lite"/>
    </source>
</evidence>
<dbReference type="Pfam" id="PF08239">
    <property type="entry name" value="SH3_3"/>
    <property type="match status" value="1"/>
</dbReference>
<dbReference type="AlphaFoldDB" id="A0A090FN18"/>
<protein>
    <recommendedName>
        <fullName evidence="3">SH3b domain-containing protein</fullName>
    </recommendedName>
</protein>
<keyword evidence="2" id="KW-0732">Signal</keyword>
<evidence type="ECO:0000313" key="5">
    <source>
        <dbReference type="Proteomes" id="UP000046373"/>
    </source>
</evidence>
<gene>
    <name evidence="4" type="ORF">MPLDJ20_60120</name>
</gene>
<accession>A0A090FN18</accession>
<dbReference type="GeneID" id="31892663"/>
<dbReference type="InterPro" id="IPR003646">
    <property type="entry name" value="SH3-like_bac-type"/>
</dbReference>